<keyword evidence="3" id="KW-0687">Ribonucleoprotein</keyword>
<evidence type="ECO:0000256" key="1">
    <source>
        <dbReference type="ARBA" id="ARBA00010528"/>
    </source>
</evidence>
<dbReference type="SUPFAM" id="SSF52166">
    <property type="entry name" value="Ribosomal protein L4"/>
    <property type="match status" value="1"/>
</dbReference>
<dbReference type="Pfam" id="PF00573">
    <property type="entry name" value="Ribosomal_L4"/>
    <property type="match status" value="1"/>
</dbReference>
<dbReference type="GO" id="GO:1990904">
    <property type="term" value="C:ribonucleoprotein complex"/>
    <property type="evidence" value="ECO:0007669"/>
    <property type="project" value="UniProtKB-KW"/>
</dbReference>
<gene>
    <name evidence="6" type="ORF">A3H78_03455</name>
</gene>
<accession>A0A1F7JCM8</accession>
<comment type="similarity">
    <text evidence="1">Belongs to the universal ribosomal protein uL4 family.</text>
</comment>
<dbReference type="GO" id="GO:0005840">
    <property type="term" value="C:ribosome"/>
    <property type="evidence" value="ECO:0007669"/>
    <property type="project" value="UniProtKB-KW"/>
</dbReference>
<proteinExistence type="inferred from homology"/>
<evidence type="ECO:0000256" key="3">
    <source>
        <dbReference type="ARBA" id="ARBA00023274"/>
    </source>
</evidence>
<keyword evidence="2 6" id="KW-0689">Ribosomal protein</keyword>
<dbReference type="PANTHER" id="PTHR10746">
    <property type="entry name" value="50S RIBOSOMAL PROTEIN L4"/>
    <property type="match status" value="1"/>
</dbReference>
<dbReference type="Proteomes" id="UP000177418">
    <property type="component" value="Unassembled WGS sequence"/>
</dbReference>
<evidence type="ECO:0000256" key="2">
    <source>
        <dbReference type="ARBA" id="ARBA00022980"/>
    </source>
</evidence>
<name>A0A1F7JCM8_9BACT</name>
<dbReference type="GO" id="GO:0006412">
    <property type="term" value="P:translation"/>
    <property type="evidence" value="ECO:0007669"/>
    <property type="project" value="InterPro"/>
</dbReference>
<reference evidence="6 7" key="1">
    <citation type="journal article" date="2016" name="Nat. Commun.">
        <title>Thousands of microbial genomes shed light on interconnected biogeochemical processes in an aquifer system.</title>
        <authorList>
            <person name="Anantharaman K."/>
            <person name="Brown C.T."/>
            <person name="Hug L.A."/>
            <person name="Sharon I."/>
            <person name="Castelle C.J."/>
            <person name="Probst A.J."/>
            <person name="Thomas B.C."/>
            <person name="Singh A."/>
            <person name="Wilkins M.J."/>
            <person name="Karaoz U."/>
            <person name="Brodie E.L."/>
            <person name="Williams K.H."/>
            <person name="Hubbard S.S."/>
            <person name="Banfield J.F."/>
        </authorList>
    </citation>
    <scope>NUCLEOTIDE SEQUENCE [LARGE SCALE GENOMIC DNA]</scope>
</reference>
<organism evidence="6 7">
    <name type="scientific">Candidatus Roizmanbacteria bacterium RIFCSPLOWO2_02_FULL_36_11</name>
    <dbReference type="NCBI Taxonomy" id="1802071"/>
    <lineage>
        <taxon>Bacteria</taxon>
        <taxon>Candidatus Roizmaniibacteriota</taxon>
    </lineage>
</organism>
<dbReference type="NCBIfam" id="TIGR03953">
    <property type="entry name" value="rplD_bact"/>
    <property type="match status" value="1"/>
</dbReference>
<evidence type="ECO:0000313" key="6">
    <source>
        <dbReference type="EMBL" id="OGK53359.1"/>
    </source>
</evidence>
<evidence type="ECO:0000256" key="5">
    <source>
        <dbReference type="ARBA" id="ARBA00035462"/>
    </source>
</evidence>
<protein>
    <recommendedName>
        <fullName evidence="4">Large ribosomal subunit protein uL4</fullName>
    </recommendedName>
    <alternativeName>
        <fullName evidence="5">50S ribosomal protein L4</fullName>
    </alternativeName>
</protein>
<dbReference type="Gene3D" id="3.40.1370.10">
    <property type="match status" value="1"/>
</dbReference>
<dbReference type="AlphaFoldDB" id="A0A1F7JCM8"/>
<dbReference type="GO" id="GO:0003735">
    <property type="term" value="F:structural constituent of ribosome"/>
    <property type="evidence" value="ECO:0007669"/>
    <property type="project" value="InterPro"/>
</dbReference>
<dbReference type="PANTHER" id="PTHR10746:SF6">
    <property type="entry name" value="LARGE RIBOSOMAL SUBUNIT PROTEIN UL4M"/>
    <property type="match status" value="1"/>
</dbReference>
<dbReference type="EMBL" id="MGAV01000021">
    <property type="protein sequence ID" value="OGK53359.1"/>
    <property type="molecule type" value="Genomic_DNA"/>
</dbReference>
<evidence type="ECO:0000256" key="4">
    <source>
        <dbReference type="ARBA" id="ARBA00035244"/>
    </source>
</evidence>
<dbReference type="InterPro" id="IPR002136">
    <property type="entry name" value="Ribosomal_uL4"/>
</dbReference>
<dbReference type="InterPro" id="IPR023574">
    <property type="entry name" value="Ribosomal_uL4_dom_sf"/>
</dbReference>
<evidence type="ECO:0000313" key="7">
    <source>
        <dbReference type="Proteomes" id="UP000177418"/>
    </source>
</evidence>
<sequence>MTADVYDIEGKKIEGITLDERIFNVIVSARLMAQYVRVYNDRTHQGTRETKTRADVIGSTVKIFRQKGTGRARHGSKKAPIFVGGGVAHGPHAKTDFLTINKKQKRLALYGALTAQFKKSKFLFVKGLREIEPKTKKMIEFFKKINLEKSNKLLIIYPIDKSKNIILSARNIEGISLMNVTNLNAMEVLKAKHILMCVEALDFFNKK</sequence>
<comment type="caution">
    <text evidence="6">The sequence shown here is derived from an EMBL/GenBank/DDBJ whole genome shotgun (WGS) entry which is preliminary data.</text>
</comment>
<dbReference type="InterPro" id="IPR013005">
    <property type="entry name" value="Ribosomal_uL4-like"/>
</dbReference>